<keyword evidence="1" id="KW-0472">Membrane</keyword>
<dbReference type="AlphaFoldDB" id="A0A8S1VGG6"/>
<keyword evidence="1" id="KW-1133">Transmembrane helix</keyword>
<dbReference type="Proteomes" id="UP000683925">
    <property type="component" value="Unassembled WGS sequence"/>
</dbReference>
<comment type="caution">
    <text evidence="2">The sequence shown here is derived from an EMBL/GenBank/DDBJ whole genome shotgun (WGS) entry which is preliminary data.</text>
</comment>
<sequence>MNYRTIKQLTNMPRFYHQQEFLKPSKKFELKPKPYYETLHFQREKNKSRLEWVFGTIFALFYFMNIHGKEFIYFPWCQPSKPEQL</sequence>
<name>A0A8S1VGG6_PAROT</name>
<evidence type="ECO:0000313" key="2">
    <source>
        <dbReference type="EMBL" id="CAD8173806.1"/>
    </source>
</evidence>
<dbReference type="OrthoDB" id="283557at2759"/>
<dbReference type="OMA" id="FMNIHGK"/>
<evidence type="ECO:0000313" key="3">
    <source>
        <dbReference type="Proteomes" id="UP000683925"/>
    </source>
</evidence>
<reference evidence="2" key="1">
    <citation type="submission" date="2021-01" db="EMBL/GenBank/DDBJ databases">
        <authorList>
            <consortium name="Genoscope - CEA"/>
            <person name="William W."/>
        </authorList>
    </citation>
    <scope>NUCLEOTIDE SEQUENCE</scope>
</reference>
<keyword evidence="1" id="KW-0812">Transmembrane</keyword>
<evidence type="ECO:0000256" key="1">
    <source>
        <dbReference type="SAM" id="Phobius"/>
    </source>
</evidence>
<feature type="transmembrane region" description="Helical" evidence="1">
    <location>
        <begin position="50"/>
        <end position="66"/>
    </location>
</feature>
<proteinExistence type="predicted"/>
<organism evidence="2 3">
    <name type="scientific">Paramecium octaurelia</name>
    <dbReference type="NCBI Taxonomy" id="43137"/>
    <lineage>
        <taxon>Eukaryota</taxon>
        <taxon>Sar</taxon>
        <taxon>Alveolata</taxon>
        <taxon>Ciliophora</taxon>
        <taxon>Intramacronucleata</taxon>
        <taxon>Oligohymenophorea</taxon>
        <taxon>Peniculida</taxon>
        <taxon>Parameciidae</taxon>
        <taxon>Paramecium</taxon>
    </lineage>
</organism>
<protein>
    <submittedName>
        <fullName evidence="2">Uncharacterized protein</fullName>
    </submittedName>
</protein>
<accession>A0A8S1VGG6</accession>
<dbReference type="EMBL" id="CAJJDP010000061">
    <property type="protein sequence ID" value="CAD8173806.1"/>
    <property type="molecule type" value="Genomic_DNA"/>
</dbReference>
<keyword evidence="3" id="KW-1185">Reference proteome</keyword>
<gene>
    <name evidence="2" type="ORF">POCTA_138.1.T0620223</name>
</gene>